<feature type="domain" description="Transglutaminase-like" evidence="3">
    <location>
        <begin position="472"/>
        <end position="548"/>
    </location>
</feature>
<evidence type="ECO:0000256" key="1">
    <source>
        <dbReference type="SAM" id="MobiDB-lite"/>
    </source>
</evidence>
<feature type="transmembrane region" description="Helical" evidence="2">
    <location>
        <begin position="613"/>
        <end position="631"/>
    </location>
</feature>
<feature type="transmembrane region" description="Helical" evidence="2">
    <location>
        <begin position="141"/>
        <end position="160"/>
    </location>
</feature>
<feature type="transmembrane region" description="Helical" evidence="2">
    <location>
        <begin position="166"/>
        <end position="186"/>
    </location>
</feature>
<dbReference type="PANTHER" id="PTHR42736">
    <property type="entry name" value="PROTEIN-GLUTAMINE GAMMA-GLUTAMYLTRANSFERASE"/>
    <property type="match status" value="1"/>
</dbReference>
<accession>A0A365KXQ0</accession>
<dbReference type="InterPro" id="IPR038765">
    <property type="entry name" value="Papain-like_cys_pep_sf"/>
</dbReference>
<dbReference type="InterPro" id="IPR052901">
    <property type="entry name" value="Bact_TGase-like"/>
</dbReference>
<dbReference type="Gene3D" id="3.10.620.30">
    <property type="match status" value="1"/>
</dbReference>
<evidence type="ECO:0000259" key="3">
    <source>
        <dbReference type="SMART" id="SM00460"/>
    </source>
</evidence>
<dbReference type="EMBL" id="QLZR01000003">
    <property type="protein sequence ID" value="RAZ77958.1"/>
    <property type="molecule type" value="Genomic_DNA"/>
</dbReference>
<organism evidence="4 5">
    <name type="scientific">Planococcus halotolerans</name>
    <dbReference type="NCBI Taxonomy" id="2233542"/>
    <lineage>
        <taxon>Bacteria</taxon>
        <taxon>Bacillati</taxon>
        <taxon>Bacillota</taxon>
        <taxon>Bacilli</taxon>
        <taxon>Bacillales</taxon>
        <taxon>Caryophanaceae</taxon>
        <taxon>Planococcus</taxon>
    </lineage>
</organism>
<dbReference type="Pfam" id="PF13559">
    <property type="entry name" value="DUF4129"/>
    <property type="match status" value="1"/>
</dbReference>
<feature type="transmembrane region" description="Helical" evidence="2">
    <location>
        <begin position="67"/>
        <end position="93"/>
    </location>
</feature>
<name>A0A365KXQ0_9BACL</name>
<sequence length="731" mass="83459">MNSIRKNKAFMAILYILVFLLLAEWLTPVITLTDTGHKTLFLVFIGISLLMAFLQVHWAISAGVKILYIMWFLINVYTESAFFSFEALGFILSDLRINVEALFSQDWAQTTDIFRTVLFFSLLWMAVYLIHYWVSFRLSIFLFYILTVIFIAVLDTFSPYNGDTAIVRIMVVGLMLAGLLHLARWLEGHRINETIERLASFIIPLFLMVAVSTALALYLPKAGPLWPDPVPYITSFSGEGGPGPAAVGRIGYGVDDSELGGSFLGDDTPAFRAEVEDGQYWKVETKDVYTTKGWELSEPGADPVLYSNGDLIETEFEPGAEDESLNAVLEMEQDFPFVLYPYGIESIQMEGEIRYSYSPVDQKIEPLLSGAPYEPDAVEIQFNEPVYSLTGLRETTVDKLAELPPEFDRYKQLPDELPQRVRDLAEEITMNSETVYDKARAVEDYFERNDFEYSLTNIPVPEEDQDYVDQFLFETKRGYCDNFSTSMVVLLRSLDIPARWVKGFNEGLQVDSDNERETEIYEVTNNNAHSWVEAYMPGVGWMLFEPTIGFTGSSEIDFDLDIDSSDPEEQELPERPQQPELEEEEDAAAAASEGSNGPGLWERINEFVSEHKGAVFLGAAASVFLAVLLFLKRQRWLPKVLVPYYRRRNGKQTFEKAYLRLLKQLDLYGIKREDGQTLMSYARYIDSFFGTKEMTRLTASYEQSVYGGRPETVEWRELKESWENLINRTSS</sequence>
<feature type="compositionally biased region" description="Acidic residues" evidence="1">
    <location>
        <begin position="559"/>
        <end position="571"/>
    </location>
</feature>
<dbReference type="SUPFAM" id="SSF54001">
    <property type="entry name" value="Cysteine proteinases"/>
    <property type="match status" value="1"/>
</dbReference>
<keyword evidence="2" id="KW-0812">Transmembrane</keyword>
<dbReference type="InterPro" id="IPR025403">
    <property type="entry name" value="TgpA-like_C"/>
</dbReference>
<feature type="transmembrane region" description="Helical" evidence="2">
    <location>
        <begin position="39"/>
        <end position="60"/>
    </location>
</feature>
<dbReference type="SMART" id="SM00460">
    <property type="entry name" value="TGc"/>
    <property type="match status" value="1"/>
</dbReference>
<evidence type="ECO:0000313" key="5">
    <source>
        <dbReference type="Proteomes" id="UP000251002"/>
    </source>
</evidence>
<keyword evidence="5" id="KW-1185">Reference proteome</keyword>
<feature type="region of interest" description="Disordered" evidence="1">
    <location>
        <begin position="559"/>
        <end position="598"/>
    </location>
</feature>
<dbReference type="InterPro" id="IPR002931">
    <property type="entry name" value="Transglutaminase-like"/>
</dbReference>
<dbReference type="Proteomes" id="UP000251002">
    <property type="component" value="Unassembled WGS sequence"/>
</dbReference>
<dbReference type="RefSeq" id="WP_112223686.1">
    <property type="nucleotide sequence ID" value="NZ_CP047673.1"/>
</dbReference>
<protein>
    <submittedName>
        <fullName evidence="4">Transglutaminase</fullName>
    </submittedName>
</protein>
<keyword evidence="2" id="KW-0472">Membrane</keyword>
<dbReference type="Pfam" id="PF01841">
    <property type="entry name" value="Transglut_core"/>
    <property type="match status" value="1"/>
</dbReference>
<evidence type="ECO:0000313" key="4">
    <source>
        <dbReference type="EMBL" id="RAZ77958.1"/>
    </source>
</evidence>
<feature type="transmembrane region" description="Helical" evidence="2">
    <location>
        <begin position="198"/>
        <end position="219"/>
    </location>
</feature>
<dbReference type="Pfam" id="PF11992">
    <property type="entry name" value="TgpA_N"/>
    <property type="match status" value="1"/>
</dbReference>
<dbReference type="PANTHER" id="PTHR42736:SF1">
    <property type="entry name" value="PROTEIN-GLUTAMINE GAMMA-GLUTAMYLTRANSFERASE"/>
    <property type="match status" value="1"/>
</dbReference>
<keyword evidence="2" id="KW-1133">Transmembrane helix</keyword>
<dbReference type="InterPro" id="IPR021878">
    <property type="entry name" value="TgpA_N"/>
</dbReference>
<reference evidence="4 5" key="1">
    <citation type="submission" date="2018-06" db="EMBL/GenBank/DDBJ databases">
        <title>The draft genome sequences of strains SCU63 and S1.</title>
        <authorList>
            <person name="Gan L."/>
        </authorList>
    </citation>
    <scope>NUCLEOTIDE SEQUENCE [LARGE SCALE GENOMIC DNA]</scope>
    <source>
        <strain evidence="4 5">SCU63</strain>
    </source>
</reference>
<comment type="caution">
    <text evidence="4">The sequence shown here is derived from an EMBL/GenBank/DDBJ whole genome shotgun (WGS) entry which is preliminary data.</text>
</comment>
<dbReference type="AlphaFoldDB" id="A0A365KXQ0"/>
<proteinExistence type="predicted"/>
<feature type="transmembrane region" description="Helical" evidence="2">
    <location>
        <begin position="12"/>
        <end position="33"/>
    </location>
</feature>
<evidence type="ECO:0000256" key="2">
    <source>
        <dbReference type="SAM" id="Phobius"/>
    </source>
</evidence>
<feature type="transmembrane region" description="Helical" evidence="2">
    <location>
        <begin position="113"/>
        <end position="134"/>
    </location>
</feature>
<gene>
    <name evidence="4" type="ORF">DP120_10820</name>
</gene>